<feature type="region of interest" description="Disordered" evidence="1">
    <location>
        <begin position="109"/>
        <end position="132"/>
    </location>
</feature>
<keyword evidence="3" id="KW-1185">Reference proteome</keyword>
<name>A0A1E4T3Z8_9ASCO</name>
<feature type="compositionally biased region" description="Low complexity" evidence="1">
    <location>
        <begin position="267"/>
        <end position="283"/>
    </location>
</feature>
<feature type="region of interest" description="Disordered" evidence="1">
    <location>
        <begin position="391"/>
        <end position="607"/>
    </location>
</feature>
<sequence length="693" mass="74498">MSSDTIIPDGEYELDMSSLFSSNAISDVFGIRYGFRPDMIDSSFPSLMVKETNSADSYILKTESKLNPKALSGSQISSSGFNQVFFEGKMPPTIQQPTSSHSISNILQHGAPVPSTSPSISGSTTPSSLISQNATTNHSEYIMIYNDVTKKFKVEKFQGVIKMSKSREPYKVNQRITDLQERYSKLHNEESANNTNSSIIDFLLKSSSANLSVNELVSPIKIGKRKLTPLNTPLGTPVLLPTSAFNEHATTATTPILSTAASATTKLKQSSSTSSSLPANSRSIAKSSVTKPKKSKLLKAAERQVSRNKIKAVVPGLVVPRTASAPTTPNIVVSSNGVSKPKMAPKSRVIKTAPLVNDSDIEEIKLSPVQQSEAATSMSDEDLDNFADELEKEWESENNADQDGDVKMNHADDSHGSKALKNGHSTDSKSISKPKSIVEVMQDDRQSPAPTNTADEDDEEEWDLNLSDWEDDDAAVSSSVPPSKENLSNGEVNNEESQFQLIVEDVPSFSSSSTKAKNVPNKVRTPKRESSSSPPSSSGSPTTGMNGGSKKPISMRELAAAGSLLNRNSNNASPKEEPKPQFLKNVSSKVKAKHKANVQPSSPVTIPSPLMALASPKMSIGTPNLENFPSNVNSPKFAASGSTNGLGIGVSGKSNSTKETDTGDDEFDEDEFDRALEGLDDLDDLDEEESEEE</sequence>
<feature type="compositionally biased region" description="Low complexity" evidence="1">
    <location>
        <begin position="114"/>
        <end position="131"/>
    </location>
</feature>
<organism evidence="2 3">
    <name type="scientific">[Candida] arabinofermentans NRRL YB-2248</name>
    <dbReference type="NCBI Taxonomy" id="983967"/>
    <lineage>
        <taxon>Eukaryota</taxon>
        <taxon>Fungi</taxon>
        <taxon>Dikarya</taxon>
        <taxon>Ascomycota</taxon>
        <taxon>Saccharomycotina</taxon>
        <taxon>Pichiomycetes</taxon>
        <taxon>Pichiales</taxon>
        <taxon>Pichiaceae</taxon>
        <taxon>Ogataea</taxon>
        <taxon>Ogataea/Candida clade</taxon>
    </lineage>
</organism>
<feature type="region of interest" description="Disordered" evidence="1">
    <location>
        <begin position="322"/>
        <end position="351"/>
    </location>
</feature>
<feature type="compositionally biased region" description="Basic and acidic residues" evidence="1">
    <location>
        <begin position="404"/>
        <end position="416"/>
    </location>
</feature>
<protein>
    <submittedName>
        <fullName evidence="2">Uncharacterized protein</fullName>
    </submittedName>
</protein>
<accession>A0A1E4T3Z8</accession>
<proteinExistence type="predicted"/>
<feature type="compositionally biased region" description="Acidic residues" evidence="1">
    <location>
        <begin position="454"/>
        <end position="474"/>
    </location>
</feature>
<evidence type="ECO:0000256" key="1">
    <source>
        <dbReference type="SAM" id="MobiDB-lite"/>
    </source>
</evidence>
<feature type="compositionally biased region" description="Low complexity" evidence="1">
    <location>
        <begin position="531"/>
        <end position="544"/>
    </location>
</feature>
<feature type="compositionally biased region" description="Polar residues" evidence="1">
    <location>
        <begin position="423"/>
        <end position="433"/>
    </location>
</feature>
<dbReference type="EMBL" id="KV453850">
    <property type="protein sequence ID" value="ODV86487.1"/>
    <property type="molecule type" value="Genomic_DNA"/>
</dbReference>
<evidence type="ECO:0000313" key="3">
    <source>
        <dbReference type="Proteomes" id="UP000094801"/>
    </source>
</evidence>
<evidence type="ECO:0000313" key="2">
    <source>
        <dbReference type="EMBL" id="ODV86487.1"/>
    </source>
</evidence>
<dbReference type="AlphaFoldDB" id="A0A1E4T3Z8"/>
<reference evidence="3" key="1">
    <citation type="submission" date="2016-04" db="EMBL/GenBank/DDBJ databases">
        <title>Comparative genomics of biotechnologically important yeasts.</title>
        <authorList>
            <consortium name="DOE Joint Genome Institute"/>
            <person name="Riley R."/>
            <person name="Haridas S."/>
            <person name="Wolfe K.H."/>
            <person name="Lopes M.R."/>
            <person name="Hittinger C.T."/>
            <person name="Goker M."/>
            <person name="Salamov A."/>
            <person name="Wisecaver J."/>
            <person name="Long T.M."/>
            <person name="Aerts A.L."/>
            <person name="Barry K."/>
            <person name="Choi C."/>
            <person name="Clum A."/>
            <person name="Coughlan A.Y."/>
            <person name="Deshpande S."/>
            <person name="Douglass A.P."/>
            <person name="Hanson S.J."/>
            <person name="Klenk H.-P."/>
            <person name="Labutti K."/>
            <person name="Lapidus A."/>
            <person name="Lindquist E."/>
            <person name="Lipzen A."/>
            <person name="Meier-Kolthoff J.P."/>
            <person name="Ohm R.A."/>
            <person name="Otillar R.P."/>
            <person name="Pangilinan J."/>
            <person name="Peng Y."/>
            <person name="Rokas A."/>
            <person name="Rosa C.A."/>
            <person name="Scheuner C."/>
            <person name="Sibirny A.A."/>
            <person name="Slot J.C."/>
            <person name="Stielow J.B."/>
            <person name="Sun H."/>
            <person name="Kurtzman C.P."/>
            <person name="Blackwell M."/>
            <person name="Grigoriev I.V."/>
            <person name="Jeffries T.W."/>
        </authorList>
    </citation>
    <scope>NUCLEOTIDE SEQUENCE [LARGE SCALE GENOMIC DNA]</scope>
    <source>
        <strain evidence="3">NRRL YB-2248</strain>
    </source>
</reference>
<feature type="compositionally biased region" description="Polar residues" evidence="1">
    <location>
        <begin position="476"/>
        <end position="500"/>
    </location>
</feature>
<feature type="compositionally biased region" description="Acidic residues" evidence="1">
    <location>
        <begin position="391"/>
        <end position="403"/>
    </location>
</feature>
<feature type="region of interest" description="Disordered" evidence="1">
    <location>
        <begin position="267"/>
        <end position="296"/>
    </location>
</feature>
<feature type="compositionally biased region" description="Acidic residues" evidence="1">
    <location>
        <begin position="662"/>
        <end position="693"/>
    </location>
</feature>
<dbReference type="Proteomes" id="UP000094801">
    <property type="component" value="Unassembled WGS sequence"/>
</dbReference>
<gene>
    <name evidence="2" type="ORF">CANARDRAFT_27685</name>
</gene>
<dbReference type="OrthoDB" id="3998262at2759"/>
<feature type="compositionally biased region" description="Polar residues" evidence="1">
    <location>
        <begin position="324"/>
        <end position="338"/>
    </location>
</feature>
<feature type="region of interest" description="Disordered" evidence="1">
    <location>
        <begin position="636"/>
        <end position="693"/>
    </location>
</feature>